<dbReference type="PANTHER" id="PTHR31286:SF180">
    <property type="entry name" value="OS10G0362600 PROTEIN"/>
    <property type="match status" value="1"/>
</dbReference>
<evidence type="ECO:0000256" key="1">
    <source>
        <dbReference type="SAM" id="MobiDB-lite"/>
    </source>
</evidence>
<dbReference type="Proteomes" id="UP001165190">
    <property type="component" value="Unassembled WGS sequence"/>
</dbReference>
<dbReference type="InterPro" id="IPR040256">
    <property type="entry name" value="At4g02000-like"/>
</dbReference>
<comment type="caution">
    <text evidence="2">The sequence shown here is derived from an EMBL/GenBank/DDBJ whole genome shotgun (WGS) entry which is preliminary data.</text>
</comment>
<gene>
    <name evidence="2" type="ORF">HRI_000623400</name>
</gene>
<evidence type="ECO:0000313" key="3">
    <source>
        <dbReference type="Proteomes" id="UP001165190"/>
    </source>
</evidence>
<organism evidence="2 3">
    <name type="scientific">Hibiscus trionum</name>
    <name type="common">Flower of an hour</name>
    <dbReference type="NCBI Taxonomy" id="183268"/>
    <lineage>
        <taxon>Eukaryota</taxon>
        <taxon>Viridiplantae</taxon>
        <taxon>Streptophyta</taxon>
        <taxon>Embryophyta</taxon>
        <taxon>Tracheophyta</taxon>
        <taxon>Spermatophyta</taxon>
        <taxon>Magnoliopsida</taxon>
        <taxon>eudicotyledons</taxon>
        <taxon>Gunneridae</taxon>
        <taxon>Pentapetalae</taxon>
        <taxon>rosids</taxon>
        <taxon>malvids</taxon>
        <taxon>Malvales</taxon>
        <taxon>Malvaceae</taxon>
        <taxon>Malvoideae</taxon>
        <taxon>Hibiscus</taxon>
    </lineage>
</organism>
<accession>A0A9W7H2V9</accession>
<feature type="region of interest" description="Disordered" evidence="1">
    <location>
        <begin position="209"/>
        <end position="234"/>
    </location>
</feature>
<dbReference type="PANTHER" id="PTHR31286">
    <property type="entry name" value="GLYCINE-RICH CELL WALL STRUCTURAL PROTEIN 1.8-LIKE"/>
    <property type="match status" value="1"/>
</dbReference>
<dbReference type="EMBL" id="BSYR01000006">
    <property type="protein sequence ID" value="GMI69541.1"/>
    <property type="molecule type" value="Genomic_DNA"/>
</dbReference>
<name>A0A9W7H2V9_HIBTR</name>
<keyword evidence="3" id="KW-1185">Reference proteome</keyword>
<protein>
    <recommendedName>
        <fullName evidence="4">DUF4283 domain-containing protein</fullName>
    </recommendedName>
</protein>
<reference evidence="2" key="1">
    <citation type="submission" date="2023-05" db="EMBL/GenBank/DDBJ databases">
        <title>Genome and transcriptome analyses reveal genes involved in the formation of fine ridges on petal epidermal cells in Hibiscus trionum.</title>
        <authorList>
            <person name="Koshimizu S."/>
            <person name="Masuda S."/>
            <person name="Ishii T."/>
            <person name="Shirasu K."/>
            <person name="Hoshino A."/>
            <person name="Arita M."/>
        </authorList>
    </citation>
    <scope>NUCLEOTIDE SEQUENCE</scope>
    <source>
        <strain evidence="2">Hamamatsu line</strain>
    </source>
</reference>
<feature type="region of interest" description="Disordered" evidence="1">
    <location>
        <begin position="266"/>
        <end position="288"/>
    </location>
</feature>
<proteinExistence type="predicted"/>
<dbReference type="OrthoDB" id="997591at2759"/>
<dbReference type="AlphaFoldDB" id="A0A9W7H2V9"/>
<sequence>MPVWVQLYNVPLELYTRLGLSYIASGLGVPLYMDSITASRERLEFAKVCVEIVAGASVPRAIPVKMKDGSIVMVKVKLPWMPASCSACKVFGHSSKQCTEVHAGNAEWKPKEPLLPPDDFGQIGDQANGSVKSLGDISRLGAVPVDIPVIADQSGEVLPDAPVSELVADAVSGTVVVETVVADNLVIVGAVGNFVDSVPAVVEDFPPLGSPLSKGKARGRGRNKVSSGSGNRFDALQSLGSENVIEVKQPRAASLGVATLLQEMRSKKNDKLKSKVPGSKGTSLSLSQ</sequence>
<evidence type="ECO:0008006" key="4">
    <source>
        <dbReference type="Google" id="ProtNLM"/>
    </source>
</evidence>
<evidence type="ECO:0000313" key="2">
    <source>
        <dbReference type="EMBL" id="GMI69541.1"/>
    </source>
</evidence>